<reference evidence="1" key="2">
    <citation type="submission" date="2021-04" db="EMBL/GenBank/DDBJ databases">
        <authorList>
            <person name="Zhang T."/>
            <person name="Zhang Y."/>
            <person name="Lu D."/>
            <person name="Zuo D."/>
            <person name="Du Z."/>
        </authorList>
    </citation>
    <scope>NUCLEOTIDE SEQUENCE</scope>
    <source>
        <strain evidence="1">JR1</strain>
    </source>
</reference>
<gene>
    <name evidence="1" type="ORF">KDU71_07640</name>
</gene>
<name>A0A941F3T0_9BACT</name>
<proteinExistence type="predicted"/>
<dbReference type="Proteomes" id="UP000679220">
    <property type="component" value="Unassembled WGS sequence"/>
</dbReference>
<evidence type="ECO:0000313" key="2">
    <source>
        <dbReference type="Proteomes" id="UP000679220"/>
    </source>
</evidence>
<dbReference type="EMBL" id="JAGTAR010000009">
    <property type="protein sequence ID" value="MBR8535429.1"/>
    <property type="molecule type" value="Genomic_DNA"/>
</dbReference>
<keyword evidence="2" id="KW-1185">Reference proteome</keyword>
<protein>
    <submittedName>
        <fullName evidence="1">Uncharacterized protein</fullName>
    </submittedName>
</protein>
<reference evidence="1" key="1">
    <citation type="journal article" date="2018" name="Int. J. Syst. Evol. Microbiol.">
        <title>Carboxylicivirga sediminis sp. nov., isolated from coastal sediment.</title>
        <authorList>
            <person name="Wang F.Q."/>
            <person name="Ren L.H."/>
            <person name="Zou R.J."/>
            <person name="Sun Y.Z."/>
            <person name="Liu X.J."/>
            <person name="Jiang F."/>
            <person name="Liu L.J."/>
        </authorList>
    </citation>
    <scope>NUCLEOTIDE SEQUENCE</scope>
    <source>
        <strain evidence="1">JR1</strain>
    </source>
</reference>
<dbReference type="AlphaFoldDB" id="A0A941F3T0"/>
<accession>A0A941F3T0</accession>
<evidence type="ECO:0000313" key="1">
    <source>
        <dbReference type="EMBL" id="MBR8535429.1"/>
    </source>
</evidence>
<organism evidence="1 2">
    <name type="scientific">Carboxylicivirga sediminis</name>
    <dbReference type="NCBI Taxonomy" id="2006564"/>
    <lineage>
        <taxon>Bacteria</taxon>
        <taxon>Pseudomonadati</taxon>
        <taxon>Bacteroidota</taxon>
        <taxon>Bacteroidia</taxon>
        <taxon>Marinilabiliales</taxon>
        <taxon>Marinilabiliaceae</taxon>
        <taxon>Carboxylicivirga</taxon>
    </lineage>
</organism>
<sequence>MKYSVVLFGWLLGLSFISGQEKLNNLKAPSSPASSILGLQPSIVLTPKSYQALETALFSNFIDDNKVVVPSDLAIEFTPYWVDKKGMTIKDYLLPETFESLKRGSSFSLASTQSFALGDETNTNALAFGYRTSIFLKSDDYETYITETITKLRLSASIIAFINSQASSMINRLEYEEFIKEIESVIFNAIHSKLVDVDVSQLVSNLMTHVREIPIRLYLNNPDKFGDEFNSIVFYFFKDQSAYEGLKDHIKNRYGFILDFAYAGVLNFPTNEFDFSYVPKQSLWFAPSYAFQKKNGSTLKLIGVFRYEWYHVDYYKYYFPGNDVYEHNFDYGLAINSEIKRFSFNFEFVGRSSNSEEFAGMDENGNELYRKINNSDIQYLGSFNYNLYDQVVLSYTIGNRFEPLLNSRNTLVSTLTLNFGFGAPDKETLGLQK</sequence>
<comment type="caution">
    <text evidence="1">The sequence shown here is derived from an EMBL/GenBank/DDBJ whole genome shotgun (WGS) entry which is preliminary data.</text>
</comment>
<dbReference type="RefSeq" id="WP_212189335.1">
    <property type="nucleotide sequence ID" value="NZ_JAGTAR010000009.1"/>
</dbReference>